<organism evidence="2 3">
    <name type="scientific">Actibacterium mucosum KCTC 23349</name>
    <dbReference type="NCBI Taxonomy" id="1454373"/>
    <lineage>
        <taxon>Bacteria</taxon>
        <taxon>Pseudomonadati</taxon>
        <taxon>Pseudomonadota</taxon>
        <taxon>Alphaproteobacteria</taxon>
        <taxon>Rhodobacterales</taxon>
        <taxon>Roseobacteraceae</taxon>
        <taxon>Actibacterium</taxon>
    </lineage>
</organism>
<evidence type="ECO:0000313" key="2">
    <source>
        <dbReference type="EMBL" id="KAJ55632.1"/>
    </source>
</evidence>
<dbReference type="InterPro" id="IPR003959">
    <property type="entry name" value="ATPase_AAA_core"/>
</dbReference>
<dbReference type="Proteomes" id="UP000026249">
    <property type="component" value="Unassembled WGS sequence"/>
</dbReference>
<dbReference type="AlphaFoldDB" id="A0A037ZJ97"/>
<dbReference type="RefSeq" id="WP_035259504.1">
    <property type="nucleotide sequence ID" value="NZ_JFKE01000004.1"/>
</dbReference>
<comment type="caution">
    <text evidence="2">The sequence shown here is derived from an EMBL/GenBank/DDBJ whole genome shotgun (WGS) entry which is preliminary data.</text>
</comment>
<dbReference type="InterPro" id="IPR050764">
    <property type="entry name" value="CbbQ/NirQ/NorQ/GpvN"/>
</dbReference>
<dbReference type="Pfam" id="PF00004">
    <property type="entry name" value="AAA"/>
    <property type="match status" value="1"/>
</dbReference>
<dbReference type="OrthoDB" id="9783370at2"/>
<keyword evidence="3" id="KW-1185">Reference proteome</keyword>
<dbReference type="PRINTS" id="PR00300">
    <property type="entry name" value="CLPPROTEASEA"/>
</dbReference>
<dbReference type="CDD" id="cd00009">
    <property type="entry name" value="AAA"/>
    <property type="match status" value="1"/>
</dbReference>
<sequence>MKFSGTQTYVATDDLTVAVNAAVTLERPLLVKGEPGTGKTELARQVAAEFGVPILEWHIKSTTRAAQGLYEYDAVSRLRDSQLGDERVNDVANYIRKGKLWQAFEAGERVVLLIDEIDKADIEFPNDLLQELDRMEFHVYETGETVKAKQRPIVIITSNNEKELPDAFLRRCFFHYIRFPDEETLRRIVEVHHPGIKPALLTTALTQFYEIRETQGLKKKPSTSEVLDWLKLLLAEDLSAEDLKADASSALPRLHGALLKNEQDVQLFERLAFMARNQRR</sequence>
<feature type="domain" description="AAA+ ATPase" evidence="1">
    <location>
        <begin position="25"/>
        <end position="183"/>
    </location>
</feature>
<dbReference type="GO" id="GO:0016887">
    <property type="term" value="F:ATP hydrolysis activity"/>
    <property type="evidence" value="ECO:0007669"/>
    <property type="project" value="InterPro"/>
</dbReference>
<name>A0A037ZJ97_9RHOB</name>
<proteinExistence type="predicted"/>
<dbReference type="InterPro" id="IPR001270">
    <property type="entry name" value="ClpA/B"/>
</dbReference>
<gene>
    <name evidence="2" type="ORF">ACMU_13140</name>
</gene>
<dbReference type="InterPro" id="IPR027417">
    <property type="entry name" value="P-loop_NTPase"/>
</dbReference>
<dbReference type="InterPro" id="IPR003593">
    <property type="entry name" value="AAA+_ATPase"/>
</dbReference>
<dbReference type="GO" id="GO:0005524">
    <property type="term" value="F:ATP binding"/>
    <property type="evidence" value="ECO:0007669"/>
    <property type="project" value="InterPro"/>
</dbReference>
<accession>A0A037ZJ97</accession>
<dbReference type="EMBL" id="JFKE01000004">
    <property type="protein sequence ID" value="KAJ55632.1"/>
    <property type="molecule type" value="Genomic_DNA"/>
</dbReference>
<dbReference type="Gene3D" id="3.40.50.300">
    <property type="entry name" value="P-loop containing nucleotide triphosphate hydrolases"/>
    <property type="match status" value="1"/>
</dbReference>
<dbReference type="STRING" id="1454373.ACMU_13140"/>
<dbReference type="PANTHER" id="PTHR42759:SF1">
    <property type="entry name" value="MAGNESIUM-CHELATASE SUBUNIT CHLD"/>
    <property type="match status" value="1"/>
</dbReference>
<reference evidence="2 3" key="1">
    <citation type="submission" date="2014-03" db="EMBL/GenBank/DDBJ databases">
        <title>Draft Genome Sequence of Actibacterium mucosum KCTC 23349, a Marine Alphaproteobacterium with Complex Ionic Requirements Isolated from Mediterranean Seawater at Malvarrosa Beach, Valencia, Spain.</title>
        <authorList>
            <person name="Arahal D.R."/>
            <person name="Shao Z."/>
            <person name="Lai Q."/>
            <person name="Pujalte M.J."/>
        </authorList>
    </citation>
    <scope>NUCLEOTIDE SEQUENCE [LARGE SCALE GENOMIC DNA]</scope>
    <source>
        <strain evidence="2 3">KCTC 23349</strain>
    </source>
</reference>
<dbReference type="SUPFAM" id="SSF52540">
    <property type="entry name" value="P-loop containing nucleoside triphosphate hydrolases"/>
    <property type="match status" value="1"/>
</dbReference>
<dbReference type="SMART" id="SM00382">
    <property type="entry name" value="AAA"/>
    <property type="match status" value="1"/>
</dbReference>
<dbReference type="PANTHER" id="PTHR42759">
    <property type="entry name" value="MOXR FAMILY PROTEIN"/>
    <property type="match status" value="1"/>
</dbReference>
<protein>
    <submittedName>
        <fullName evidence="2">ATPase AAA</fullName>
    </submittedName>
</protein>
<evidence type="ECO:0000313" key="3">
    <source>
        <dbReference type="Proteomes" id="UP000026249"/>
    </source>
</evidence>
<evidence type="ECO:0000259" key="1">
    <source>
        <dbReference type="SMART" id="SM00382"/>
    </source>
</evidence>